<feature type="compositionally biased region" description="Basic and acidic residues" evidence="1">
    <location>
        <begin position="91"/>
        <end position="100"/>
    </location>
</feature>
<gene>
    <name evidence="2" type="ORF">UFOVP190_253</name>
</gene>
<evidence type="ECO:0000313" key="2">
    <source>
        <dbReference type="EMBL" id="CAB5214752.1"/>
    </source>
</evidence>
<sequence length="118" mass="12414">MRITDIIRGILDQVDATVGQQEQPQEPEVVVAVPEEPCAACGACPCACEAEQGTDLVAIIQQLAGLTAEPEYANEPVEVVAPLQAAFPSGDDMHHSKNPADIRTNAPSMYPGFQAGAQ</sequence>
<feature type="region of interest" description="Disordered" evidence="1">
    <location>
        <begin position="88"/>
        <end position="118"/>
    </location>
</feature>
<protein>
    <submittedName>
        <fullName evidence="2">Uncharacterized protein</fullName>
    </submittedName>
</protein>
<name>A0A6J7WPE2_9CAUD</name>
<evidence type="ECO:0000256" key="1">
    <source>
        <dbReference type="SAM" id="MobiDB-lite"/>
    </source>
</evidence>
<organism evidence="2">
    <name type="scientific">uncultured Caudovirales phage</name>
    <dbReference type="NCBI Taxonomy" id="2100421"/>
    <lineage>
        <taxon>Viruses</taxon>
        <taxon>Duplodnaviria</taxon>
        <taxon>Heunggongvirae</taxon>
        <taxon>Uroviricota</taxon>
        <taxon>Caudoviricetes</taxon>
        <taxon>Peduoviridae</taxon>
        <taxon>Maltschvirus</taxon>
        <taxon>Maltschvirus maltsch</taxon>
    </lineage>
</organism>
<dbReference type="EMBL" id="LR798243">
    <property type="protein sequence ID" value="CAB5214752.1"/>
    <property type="molecule type" value="Genomic_DNA"/>
</dbReference>
<accession>A0A6J7WPE2</accession>
<reference evidence="2" key="1">
    <citation type="submission" date="2020-05" db="EMBL/GenBank/DDBJ databases">
        <authorList>
            <person name="Chiriac C."/>
            <person name="Salcher M."/>
            <person name="Ghai R."/>
            <person name="Kavagutti S V."/>
        </authorList>
    </citation>
    <scope>NUCLEOTIDE SEQUENCE</scope>
</reference>
<proteinExistence type="predicted"/>